<name>A0ABP0X076_9BRYO</name>
<reference evidence="2" key="1">
    <citation type="submission" date="2024-02" db="EMBL/GenBank/DDBJ databases">
        <authorList>
            <consortium name="ELIXIR-Norway"/>
            <consortium name="Elixir Norway"/>
        </authorList>
    </citation>
    <scope>NUCLEOTIDE SEQUENCE</scope>
</reference>
<keyword evidence="3" id="KW-1185">Reference proteome</keyword>
<dbReference type="Proteomes" id="UP001497444">
    <property type="component" value="Chromosome 4"/>
</dbReference>
<protein>
    <submittedName>
        <fullName evidence="2">Uncharacterized protein</fullName>
    </submittedName>
</protein>
<accession>A0ABP0X076</accession>
<organism evidence="2 3">
    <name type="scientific">Sphagnum jensenii</name>
    <dbReference type="NCBI Taxonomy" id="128206"/>
    <lineage>
        <taxon>Eukaryota</taxon>
        <taxon>Viridiplantae</taxon>
        <taxon>Streptophyta</taxon>
        <taxon>Embryophyta</taxon>
        <taxon>Bryophyta</taxon>
        <taxon>Sphagnophytina</taxon>
        <taxon>Sphagnopsida</taxon>
        <taxon>Sphagnales</taxon>
        <taxon>Sphagnaceae</taxon>
        <taxon>Sphagnum</taxon>
    </lineage>
</organism>
<dbReference type="PANTHER" id="PTHR37734:SF1">
    <property type="entry name" value="LARGE RIBOSOMAL RNA SUBUNIT ACCUMULATION PROTEIN YCED HOMOLOG 2, CHLOROPLASTIC"/>
    <property type="match status" value="1"/>
</dbReference>
<evidence type="ECO:0000313" key="3">
    <source>
        <dbReference type="Proteomes" id="UP001497444"/>
    </source>
</evidence>
<evidence type="ECO:0000313" key="2">
    <source>
        <dbReference type="EMBL" id="CAK9272524.1"/>
    </source>
</evidence>
<dbReference type="Pfam" id="PF02620">
    <property type="entry name" value="YceD"/>
    <property type="match status" value="1"/>
</dbReference>
<dbReference type="EMBL" id="OZ020099">
    <property type="protein sequence ID" value="CAK9272524.1"/>
    <property type="molecule type" value="Genomic_DNA"/>
</dbReference>
<proteinExistence type="predicted"/>
<sequence length="305" mass="35411">MMMSSSVAMADTLLHLFPSRPTFVHHHHHHHHPWLEGSGFRFALEGLCCEKNHHKSKFLPSCQQQEFRCRNEVASKQNPPQPRQDFSHLDETSLQQPSRKKWRIMQRLKRSGEGREHVAPIFVRRSDSKWSDSWQSQQVTTLQQLQLQDMALDDTYVVKATAEQAHETDFVLVDLDVQKTGWGFFVRGQVQSSIQQQCNRCFLKYLNPVDSSFEAWLTPTRDPFSHPQNIGEDNDDPTVMYFPPSEEIADLSGMVRDTIRLSQSSKAICSKECENLGPRKWEFGESDHQSVDKQWLPLLKVKRNL</sequence>
<feature type="region of interest" description="Disordered" evidence="1">
    <location>
        <begin position="73"/>
        <end position="100"/>
    </location>
</feature>
<gene>
    <name evidence="2" type="ORF">CSSPJE1EN1_LOCUS18002</name>
</gene>
<dbReference type="PANTHER" id="PTHR37734">
    <property type="entry name" value="LARGE RIBOSOMAL RNA SUBUNIT ACCUMULATION PROTEIN YCED HOMOLOG 2, CHLOROPLASTIC"/>
    <property type="match status" value="1"/>
</dbReference>
<dbReference type="InterPro" id="IPR003772">
    <property type="entry name" value="YceD"/>
</dbReference>
<dbReference type="InterPro" id="IPR044985">
    <property type="entry name" value="YceD_plant"/>
</dbReference>
<evidence type="ECO:0000256" key="1">
    <source>
        <dbReference type="SAM" id="MobiDB-lite"/>
    </source>
</evidence>